<gene>
    <name evidence="6" type="ORF">H5V45_21055</name>
</gene>
<feature type="region of interest" description="Disordered" evidence="4">
    <location>
        <begin position="265"/>
        <end position="288"/>
    </location>
</feature>
<evidence type="ECO:0000256" key="2">
    <source>
        <dbReference type="ARBA" id="ARBA00022741"/>
    </source>
</evidence>
<dbReference type="FunFam" id="3.40.50.300:FF:000421">
    <property type="entry name" value="Branched-chain amino acid ABC transporter ATP-binding protein"/>
    <property type="match status" value="1"/>
</dbReference>
<keyword evidence="1" id="KW-0813">Transport</keyword>
<evidence type="ECO:0000259" key="5">
    <source>
        <dbReference type="PROSITE" id="PS50893"/>
    </source>
</evidence>
<dbReference type="Gene3D" id="3.40.50.300">
    <property type="entry name" value="P-loop containing nucleotide triphosphate hydrolases"/>
    <property type="match status" value="1"/>
</dbReference>
<dbReference type="Pfam" id="PF12399">
    <property type="entry name" value="BCA_ABC_TP_C"/>
    <property type="match status" value="1"/>
</dbReference>
<evidence type="ECO:0000313" key="7">
    <source>
        <dbReference type="Proteomes" id="UP000523955"/>
    </source>
</evidence>
<dbReference type="Pfam" id="PF00005">
    <property type="entry name" value="ABC_tran"/>
    <property type="match status" value="1"/>
</dbReference>
<dbReference type="PANTHER" id="PTHR45772">
    <property type="entry name" value="CONSERVED COMPONENT OF ABC TRANSPORTER FOR NATURAL AMINO ACIDS-RELATED"/>
    <property type="match status" value="1"/>
</dbReference>
<dbReference type="InterPro" id="IPR003439">
    <property type="entry name" value="ABC_transporter-like_ATP-bd"/>
</dbReference>
<comment type="caution">
    <text evidence="6">The sequence shown here is derived from an EMBL/GenBank/DDBJ whole genome shotgun (WGS) entry which is preliminary data.</text>
</comment>
<keyword evidence="2" id="KW-0547">Nucleotide-binding</keyword>
<protein>
    <submittedName>
        <fullName evidence="6">ABC transporter ATP-binding protein</fullName>
    </submittedName>
</protein>
<dbReference type="Proteomes" id="UP000523955">
    <property type="component" value="Unassembled WGS sequence"/>
</dbReference>
<dbReference type="PROSITE" id="PS50893">
    <property type="entry name" value="ABC_TRANSPORTER_2"/>
    <property type="match status" value="1"/>
</dbReference>
<evidence type="ECO:0000256" key="4">
    <source>
        <dbReference type="SAM" id="MobiDB-lite"/>
    </source>
</evidence>
<sequence>MTTTSDPTSDVDLREDVETLTVDNVTVEFGALKALSEVSFTVRPGTVHAVIGPNGAGKSTMFNVLSGVYRATSGQVRLGDTVLTGLRPHKIAKLGVARAFQNIALSAGQSVGENLMLGRHSLTKAGFVSSGLRLPSATREGRRHGERVREIADFLELGSKFHTPVGVLSYGDQKRVEVARALCTEPRLLLLDEPVAGMNAEETERMAQAVLQIRDGLGISIVLVEHDMGMVMSIADRVTVLDFGRRIADGTPDETQADPDVIRAYLGSGDDVDPAAAADQVHHEESPQ</sequence>
<dbReference type="PROSITE" id="PS00211">
    <property type="entry name" value="ABC_TRANSPORTER_1"/>
    <property type="match status" value="1"/>
</dbReference>
<evidence type="ECO:0000256" key="1">
    <source>
        <dbReference type="ARBA" id="ARBA00022448"/>
    </source>
</evidence>
<keyword evidence="3 6" id="KW-0067">ATP-binding</keyword>
<dbReference type="SUPFAM" id="SSF52540">
    <property type="entry name" value="P-loop containing nucleoside triphosphate hydrolases"/>
    <property type="match status" value="1"/>
</dbReference>
<dbReference type="GO" id="GO:0016887">
    <property type="term" value="F:ATP hydrolysis activity"/>
    <property type="evidence" value="ECO:0007669"/>
    <property type="project" value="InterPro"/>
</dbReference>
<dbReference type="PANTHER" id="PTHR45772:SF1">
    <property type="entry name" value="ABC TRANSPORTER ATP-BINDING PROTEIN"/>
    <property type="match status" value="1"/>
</dbReference>
<dbReference type="AlphaFoldDB" id="A0A7X0VCT0"/>
<dbReference type="EMBL" id="JACKXE010000002">
    <property type="protein sequence ID" value="MBB6629820.1"/>
    <property type="molecule type" value="Genomic_DNA"/>
</dbReference>
<dbReference type="RefSeq" id="WP_185255037.1">
    <property type="nucleotide sequence ID" value="NZ_JACKXE010000002.1"/>
</dbReference>
<evidence type="ECO:0000256" key="3">
    <source>
        <dbReference type="ARBA" id="ARBA00022840"/>
    </source>
</evidence>
<dbReference type="InterPro" id="IPR032823">
    <property type="entry name" value="BCA_ABC_TP_C"/>
</dbReference>
<keyword evidence="7" id="KW-1185">Reference proteome</keyword>
<dbReference type="GO" id="GO:0005886">
    <property type="term" value="C:plasma membrane"/>
    <property type="evidence" value="ECO:0007669"/>
    <property type="project" value="TreeGrafter"/>
</dbReference>
<dbReference type="InterPro" id="IPR017871">
    <property type="entry name" value="ABC_transporter-like_CS"/>
</dbReference>
<dbReference type="InterPro" id="IPR003593">
    <property type="entry name" value="AAA+_ATPase"/>
</dbReference>
<name>A0A7X0VCT0_9ACTN</name>
<proteinExistence type="predicted"/>
<accession>A0A7X0VCT0</accession>
<dbReference type="InterPro" id="IPR027417">
    <property type="entry name" value="P-loop_NTPase"/>
</dbReference>
<dbReference type="CDD" id="cd03219">
    <property type="entry name" value="ABC_Mj1267_LivG_branched"/>
    <property type="match status" value="1"/>
</dbReference>
<organism evidence="6 7">
    <name type="scientific">Nocardioides luti</name>
    <dbReference type="NCBI Taxonomy" id="2761101"/>
    <lineage>
        <taxon>Bacteria</taxon>
        <taxon>Bacillati</taxon>
        <taxon>Actinomycetota</taxon>
        <taxon>Actinomycetes</taxon>
        <taxon>Propionibacteriales</taxon>
        <taxon>Nocardioidaceae</taxon>
        <taxon>Nocardioides</taxon>
    </lineage>
</organism>
<dbReference type="InterPro" id="IPR051120">
    <property type="entry name" value="ABC_AA/LPS_Transport"/>
</dbReference>
<dbReference type="SMART" id="SM00382">
    <property type="entry name" value="AAA"/>
    <property type="match status" value="1"/>
</dbReference>
<feature type="domain" description="ABC transporter" evidence="5">
    <location>
        <begin position="20"/>
        <end position="268"/>
    </location>
</feature>
<evidence type="ECO:0000313" key="6">
    <source>
        <dbReference type="EMBL" id="MBB6629820.1"/>
    </source>
</evidence>
<reference evidence="6 7" key="1">
    <citation type="submission" date="2020-08" db="EMBL/GenBank/DDBJ databases">
        <authorList>
            <person name="Seo M.-J."/>
        </authorList>
    </citation>
    <scope>NUCLEOTIDE SEQUENCE [LARGE SCALE GENOMIC DNA]</scope>
    <source>
        <strain evidence="6 7">KIGAM211</strain>
    </source>
</reference>
<dbReference type="GO" id="GO:0005524">
    <property type="term" value="F:ATP binding"/>
    <property type="evidence" value="ECO:0007669"/>
    <property type="project" value="UniProtKB-KW"/>
</dbReference>